<accession>A0ABV9KCZ7</accession>
<name>A0ABV9KCZ7_9RHOB</name>
<comment type="similarity">
    <text evidence="1">Belongs to the LysR transcriptional regulatory family.</text>
</comment>
<dbReference type="RefSeq" id="WP_380715997.1">
    <property type="nucleotide sequence ID" value="NZ_JBHSGI010000002.1"/>
</dbReference>
<dbReference type="Gene3D" id="3.40.190.290">
    <property type="match status" value="1"/>
</dbReference>
<keyword evidence="2" id="KW-0805">Transcription regulation</keyword>
<dbReference type="InterPro" id="IPR050950">
    <property type="entry name" value="HTH-type_LysR_regulators"/>
</dbReference>
<dbReference type="Proteomes" id="UP001595973">
    <property type="component" value="Unassembled WGS sequence"/>
</dbReference>
<dbReference type="SUPFAM" id="SSF53850">
    <property type="entry name" value="Periplasmic binding protein-like II"/>
    <property type="match status" value="1"/>
</dbReference>
<evidence type="ECO:0000256" key="4">
    <source>
        <dbReference type="ARBA" id="ARBA00023163"/>
    </source>
</evidence>
<dbReference type="PANTHER" id="PTHR30419">
    <property type="entry name" value="HTH-TYPE TRANSCRIPTIONAL REGULATOR YBHD"/>
    <property type="match status" value="1"/>
</dbReference>
<evidence type="ECO:0000256" key="3">
    <source>
        <dbReference type="ARBA" id="ARBA00023125"/>
    </source>
</evidence>
<dbReference type="InterPro" id="IPR036388">
    <property type="entry name" value="WH-like_DNA-bd_sf"/>
</dbReference>
<comment type="caution">
    <text evidence="6">The sequence shown here is derived from an EMBL/GenBank/DDBJ whole genome shotgun (WGS) entry which is preliminary data.</text>
</comment>
<dbReference type="Pfam" id="PF03466">
    <property type="entry name" value="LysR_substrate"/>
    <property type="match status" value="1"/>
</dbReference>
<dbReference type="Pfam" id="PF00126">
    <property type="entry name" value="HTH_1"/>
    <property type="match status" value="1"/>
</dbReference>
<organism evidence="6 7">
    <name type="scientific">Seohaeicola nanhaiensis</name>
    <dbReference type="NCBI Taxonomy" id="1387282"/>
    <lineage>
        <taxon>Bacteria</taxon>
        <taxon>Pseudomonadati</taxon>
        <taxon>Pseudomonadota</taxon>
        <taxon>Alphaproteobacteria</taxon>
        <taxon>Rhodobacterales</taxon>
        <taxon>Roseobacteraceae</taxon>
        <taxon>Seohaeicola</taxon>
    </lineage>
</organism>
<reference evidence="7" key="1">
    <citation type="journal article" date="2019" name="Int. J. Syst. Evol. Microbiol.">
        <title>The Global Catalogue of Microorganisms (GCM) 10K type strain sequencing project: providing services to taxonomists for standard genome sequencing and annotation.</title>
        <authorList>
            <consortium name="The Broad Institute Genomics Platform"/>
            <consortium name="The Broad Institute Genome Sequencing Center for Infectious Disease"/>
            <person name="Wu L."/>
            <person name="Ma J."/>
        </authorList>
    </citation>
    <scope>NUCLEOTIDE SEQUENCE [LARGE SCALE GENOMIC DNA]</scope>
    <source>
        <strain evidence="7">CGMCC 4.7283</strain>
    </source>
</reference>
<evidence type="ECO:0000256" key="2">
    <source>
        <dbReference type="ARBA" id="ARBA00023015"/>
    </source>
</evidence>
<evidence type="ECO:0000256" key="1">
    <source>
        <dbReference type="ARBA" id="ARBA00009437"/>
    </source>
</evidence>
<evidence type="ECO:0000259" key="5">
    <source>
        <dbReference type="PROSITE" id="PS50931"/>
    </source>
</evidence>
<dbReference type="Gene3D" id="1.10.10.10">
    <property type="entry name" value="Winged helix-like DNA-binding domain superfamily/Winged helix DNA-binding domain"/>
    <property type="match status" value="1"/>
</dbReference>
<dbReference type="InterPro" id="IPR000847">
    <property type="entry name" value="LysR_HTH_N"/>
</dbReference>
<dbReference type="InterPro" id="IPR036390">
    <property type="entry name" value="WH_DNA-bd_sf"/>
</dbReference>
<sequence>MLTLMNFRVLVAVAETGSIKVAAQKLGRTPSAVSMSLKQLEEAIGAPLFDGERKAHPNRFGWTCVGTARDLLAHYDTACASITANALTESSHCTVAAVVSFAAEILPAAVRRARQKLPEFRISLRESLSIRLGDLVADGLVDVAFGRGPSLRDDVHYEPLFVDHYSLVCEDSHPLAIAGAPVGWDTVLAQPLVAFENYEGYLREILETNPVTLRVSSASSAFAMVRAGMGSCVMPNLSRSLSPTGVRFLPILDPSAHRTIGILKRRGRRLSPATVLLIDRVRRTVADQAERLGLEPVTAQPKTSS</sequence>
<feature type="domain" description="HTH lysR-type" evidence="5">
    <location>
        <begin position="5"/>
        <end position="58"/>
    </location>
</feature>
<keyword evidence="4" id="KW-0804">Transcription</keyword>
<dbReference type="PROSITE" id="PS50931">
    <property type="entry name" value="HTH_LYSR"/>
    <property type="match status" value="1"/>
</dbReference>
<gene>
    <name evidence="6" type="ORF">ACFO5X_04290</name>
</gene>
<evidence type="ECO:0000313" key="6">
    <source>
        <dbReference type="EMBL" id="MFC4667763.1"/>
    </source>
</evidence>
<keyword evidence="3" id="KW-0238">DNA-binding</keyword>
<dbReference type="SUPFAM" id="SSF46785">
    <property type="entry name" value="Winged helix' DNA-binding domain"/>
    <property type="match status" value="1"/>
</dbReference>
<protein>
    <submittedName>
        <fullName evidence="6">LysR family transcriptional regulator</fullName>
    </submittedName>
</protein>
<evidence type="ECO:0000313" key="7">
    <source>
        <dbReference type="Proteomes" id="UP001595973"/>
    </source>
</evidence>
<dbReference type="EMBL" id="JBHSGI010000002">
    <property type="protein sequence ID" value="MFC4667763.1"/>
    <property type="molecule type" value="Genomic_DNA"/>
</dbReference>
<dbReference type="PANTHER" id="PTHR30419:SF8">
    <property type="entry name" value="NITROGEN ASSIMILATION TRANSCRIPTIONAL ACTIVATOR-RELATED"/>
    <property type="match status" value="1"/>
</dbReference>
<proteinExistence type="inferred from homology"/>
<dbReference type="InterPro" id="IPR005119">
    <property type="entry name" value="LysR_subst-bd"/>
</dbReference>
<keyword evidence="7" id="KW-1185">Reference proteome</keyword>